<dbReference type="InterPro" id="IPR012791">
    <property type="entry name" value="3-oxoacid_CoA-transf_B"/>
</dbReference>
<keyword evidence="4" id="KW-1185">Reference proteome</keyword>
<sequence>MMSDIESLLKRAVKEIQPGSILNLGIGLPTQLLNYLPDDLDVLIHSENGVLGSWKQAPREQMSASLIDAAGAYVSTVEGSSFFDSAVSFAMIRRSKIDLTMIGAFEVDQQGNLANWKIPGKFSPGIGGAMELAQKTPRIVVLMTHCDKQGRSKILQQCRLPVTAYHCISRIITDKAVMDVTPEGLIVREITEGMTPDQLQEITEARLIFAEEMCSL</sequence>
<keyword evidence="2 3" id="KW-0808">Transferase</keyword>
<evidence type="ECO:0000256" key="2">
    <source>
        <dbReference type="ARBA" id="ARBA00022679"/>
    </source>
</evidence>
<dbReference type="SMART" id="SM00882">
    <property type="entry name" value="CoA_trans"/>
    <property type="match status" value="1"/>
</dbReference>
<dbReference type="PANTHER" id="PTHR13707:SF60">
    <property type="entry name" value="ACETATE COA-TRANSFERASE SUBUNIT ALPHA"/>
    <property type="match status" value="1"/>
</dbReference>
<dbReference type="InterPro" id="IPR037171">
    <property type="entry name" value="NagB/RpiA_transferase-like"/>
</dbReference>
<organism evidence="3 4">
    <name type="scientific">Nitrincola iocasae</name>
    <dbReference type="NCBI Taxonomy" id="2614693"/>
    <lineage>
        <taxon>Bacteria</taxon>
        <taxon>Pseudomonadati</taxon>
        <taxon>Pseudomonadota</taxon>
        <taxon>Gammaproteobacteria</taxon>
        <taxon>Oceanospirillales</taxon>
        <taxon>Oceanospirillaceae</taxon>
        <taxon>Nitrincola</taxon>
    </lineage>
</organism>
<dbReference type="Gene3D" id="3.40.1080.10">
    <property type="entry name" value="Glutaconate Coenzyme A-transferase"/>
    <property type="match status" value="1"/>
</dbReference>
<dbReference type="AlphaFoldDB" id="A0A5J6LF75"/>
<comment type="similarity">
    <text evidence="1">Belongs to the 3-oxoacid CoA-transferase subunit B family.</text>
</comment>
<reference evidence="3 4" key="1">
    <citation type="submission" date="2019-09" db="EMBL/GenBank/DDBJ databases">
        <title>Nitrincola iocasae sp. nov., a bacterium isolated from the sediment collected at a cold seep field in South China Sea.</title>
        <authorList>
            <person name="Zhang H."/>
            <person name="Wang H."/>
            <person name="Li C."/>
        </authorList>
    </citation>
    <scope>NUCLEOTIDE SEQUENCE [LARGE SCALE GENOMIC DNA]</scope>
    <source>
        <strain evidence="3 4">KXZD1103</strain>
    </source>
</reference>
<dbReference type="InterPro" id="IPR004165">
    <property type="entry name" value="CoA_trans_fam_I"/>
</dbReference>
<evidence type="ECO:0000313" key="3">
    <source>
        <dbReference type="EMBL" id="QEW07269.1"/>
    </source>
</evidence>
<dbReference type="GO" id="GO:0008410">
    <property type="term" value="F:CoA-transferase activity"/>
    <property type="evidence" value="ECO:0007669"/>
    <property type="project" value="InterPro"/>
</dbReference>
<dbReference type="SUPFAM" id="SSF100950">
    <property type="entry name" value="NagB/RpiA/CoA transferase-like"/>
    <property type="match status" value="1"/>
</dbReference>
<dbReference type="EMBL" id="CP044222">
    <property type="protein sequence ID" value="QEW07269.1"/>
    <property type="molecule type" value="Genomic_DNA"/>
</dbReference>
<accession>A0A5J6LF75</accession>
<dbReference type="Proteomes" id="UP000325606">
    <property type="component" value="Chromosome"/>
</dbReference>
<protein>
    <submittedName>
        <fullName evidence="3">3-oxoacid CoA-transferase subunit B</fullName>
    </submittedName>
</protein>
<evidence type="ECO:0000256" key="1">
    <source>
        <dbReference type="ARBA" id="ARBA00007047"/>
    </source>
</evidence>
<proteinExistence type="inferred from homology"/>
<evidence type="ECO:0000313" key="4">
    <source>
        <dbReference type="Proteomes" id="UP000325606"/>
    </source>
</evidence>
<dbReference type="KEGG" id="nik:F5I99_12575"/>
<dbReference type="Pfam" id="PF01144">
    <property type="entry name" value="CoA_trans"/>
    <property type="match status" value="1"/>
</dbReference>
<name>A0A5J6LF75_9GAMM</name>
<dbReference type="NCBIfam" id="TIGR02428">
    <property type="entry name" value="pcaJ_scoB_fam"/>
    <property type="match status" value="1"/>
</dbReference>
<dbReference type="PANTHER" id="PTHR13707">
    <property type="entry name" value="KETOACID-COENZYME A TRANSFERASE"/>
    <property type="match status" value="1"/>
</dbReference>
<gene>
    <name evidence="3" type="ORF">F5I99_12575</name>
</gene>